<dbReference type="PROSITE" id="PS50181">
    <property type="entry name" value="FBOX"/>
    <property type="match status" value="2"/>
</dbReference>
<dbReference type="HOGENOM" id="CLU_303071_0_0_1"/>
<sequence length="983" mass="113713">MSLLKNLRAISKFSPRFPKRDSKTEFGQEEIANPSHSPPLDDVSQLQRKLEEASALRSTLLADLMEQQRIYEEDESSVKRLPNELLIDIFELVLFADSQQILTLRLVRRAWYRLVQATHRLWATVTIKVPSEWVALERCINYCTLCIQNSGDAPLDIQLDYMNIKSMEQMDYPSTLTQVTQDLELPNANGIGKWIWGHSYMKGIRDRASRRSFYTPLVVFAGNDHSRMARWRHFGLAVSIIWEPDMDRPASILERLLYGPYLQGPTPALETFTLTYLNDGVNTAMGWSGKSEWKKPSHAELAIRDLKFTNLVGHFGYFPTNPARMTSLDISLGGFAPTIKYVYGCCNLTELRIRMLPGEDRLEWSYKLKVPSIHFPKLRLLRLHQKHPHGFLYSLEAPRLEVIIFEDPISLRCVNGFPTLPSFRRMELPWTRKLSVLGPRTELNFATDIFHEIFKASPLLETFIVSGAFSTQFSSILESFESKGVDFSPRCTTPYTPISNSYHVLTEEFTRKIRVPLQHFAEVLPHKNSKERLTNIYSDNETKNSHEAEEITRPLPELPSELLIDIFEIVLFTDSQQILTLRLVRRSWYHLIQATSRLWATITIKVPLGQVSFERCIDYCMICVRNSGDALLDIHLDYTNIGGMKQMRYLPTLIWATQDLELLDAHRVGNWIWGYSYAKGIRNLRSHRAYYTPLVVFAGNDNRIMARWRHFGLALSTSWDADRDRLTSPLERLLQGQYLQGSTPVLETFTLTHLDDGTGIMSGWSGKSEWRKPRHTELSIRDLQLINLVGHFGHFPTDPAHMTSLDISLRKFDTTMRYIYGCCNLTELRICMTPGEESLEWSYKLRIPLLDFPKLRLLRLHHEHPRGFLYSLDAPRLEAIIFEDPMSLRHVNGFPTFPSFRRLELPWTRQLSVMGPRTELDFVMGIFHEIFEASPLLETFIVSSVFSAQFSNILESFRSKDVVGRKWIDTTLSKLSIFKQRSK</sequence>
<evidence type="ECO:0000256" key="1">
    <source>
        <dbReference type="SAM" id="MobiDB-lite"/>
    </source>
</evidence>
<dbReference type="InterPro" id="IPR036047">
    <property type="entry name" value="F-box-like_dom_sf"/>
</dbReference>
<dbReference type="SUPFAM" id="SSF81383">
    <property type="entry name" value="F-box domain"/>
    <property type="match status" value="2"/>
</dbReference>
<dbReference type="EMBL" id="KN824299">
    <property type="protein sequence ID" value="KIM27348.1"/>
    <property type="molecule type" value="Genomic_DNA"/>
</dbReference>
<organism evidence="3 4">
    <name type="scientific">Serendipita vermifera MAFF 305830</name>
    <dbReference type="NCBI Taxonomy" id="933852"/>
    <lineage>
        <taxon>Eukaryota</taxon>
        <taxon>Fungi</taxon>
        <taxon>Dikarya</taxon>
        <taxon>Basidiomycota</taxon>
        <taxon>Agaricomycotina</taxon>
        <taxon>Agaricomycetes</taxon>
        <taxon>Sebacinales</taxon>
        <taxon>Serendipitaceae</taxon>
        <taxon>Serendipita</taxon>
    </lineage>
</organism>
<dbReference type="InterPro" id="IPR001810">
    <property type="entry name" value="F-box_dom"/>
</dbReference>
<dbReference type="Pfam" id="PF12937">
    <property type="entry name" value="F-box-like"/>
    <property type="match status" value="2"/>
</dbReference>
<dbReference type="PANTHER" id="PTHR12874:SF23">
    <property type="entry name" value="F-BOX PROTEIN GID2"/>
    <property type="match status" value="1"/>
</dbReference>
<dbReference type="STRING" id="933852.A0A0C2WM27"/>
<dbReference type="Gene3D" id="1.20.1280.50">
    <property type="match status" value="1"/>
</dbReference>
<dbReference type="GO" id="GO:0005737">
    <property type="term" value="C:cytoplasm"/>
    <property type="evidence" value="ECO:0007669"/>
    <property type="project" value="TreeGrafter"/>
</dbReference>
<feature type="domain" description="F-box" evidence="2">
    <location>
        <begin position="552"/>
        <end position="602"/>
    </location>
</feature>
<accession>A0A0C2WM27</accession>
<evidence type="ECO:0000313" key="4">
    <source>
        <dbReference type="Proteomes" id="UP000054097"/>
    </source>
</evidence>
<dbReference type="OrthoDB" id="2752753at2759"/>
<dbReference type="GO" id="GO:0019005">
    <property type="term" value="C:SCF ubiquitin ligase complex"/>
    <property type="evidence" value="ECO:0007669"/>
    <property type="project" value="TreeGrafter"/>
</dbReference>
<dbReference type="AlphaFoldDB" id="A0A0C2WM27"/>
<gene>
    <name evidence="3" type="ORF">M408DRAFT_24577</name>
</gene>
<reference evidence="3 4" key="1">
    <citation type="submission" date="2014-04" db="EMBL/GenBank/DDBJ databases">
        <authorList>
            <consortium name="DOE Joint Genome Institute"/>
            <person name="Kuo A."/>
            <person name="Zuccaro A."/>
            <person name="Kohler A."/>
            <person name="Nagy L.G."/>
            <person name="Floudas D."/>
            <person name="Copeland A."/>
            <person name="Barry K.W."/>
            <person name="Cichocki N."/>
            <person name="Veneault-Fourrey C."/>
            <person name="LaButti K."/>
            <person name="Lindquist E.A."/>
            <person name="Lipzen A."/>
            <person name="Lundell T."/>
            <person name="Morin E."/>
            <person name="Murat C."/>
            <person name="Sun H."/>
            <person name="Tunlid A."/>
            <person name="Henrissat B."/>
            <person name="Grigoriev I.V."/>
            <person name="Hibbett D.S."/>
            <person name="Martin F."/>
            <person name="Nordberg H.P."/>
            <person name="Cantor M.N."/>
            <person name="Hua S.X."/>
        </authorList>
    </citation>
    <scope>NUCLEOTIDE SEQUENCE [LARGE SCALE GENOMIC DNA]</scope>
    <source>
        <strain evidence="3 4">MAFF 305830</strain>
    </source>
</reference>
<proteinExistence type="predicted"/>
<name>A0A0C2WM27_SERVB</name>
<dbReference type="Proteomes" id="UP000054097">
    <property type="component" value="Unassembled WGS sequence"/>
</dbReference>
<dbReference type="PANTHER" id="PTHR12874">
    <property type="entry name" value="F-BOX ONLY PROTEIN 48-RELATED"/>
    <property type="match status" value="1"/>
</dbReference>
<dbReference type="GO" id="GO:0031146">
    <property type="term" value="P:SCF-dependent proteasomal ubiquitin-dependent protein catabolic process"/>
    <property type="evidence" value="ECO:0007669"/>
    <property type="project" value="TreeGrafter"/>
</dbReference>
<evidence type="ECO:0000259" key="2">
    <source>
        <dbReference type="PROSITE" id="PS50181"/>
    </source>
</evidence>
<keyword evidence="4" id="KW-1185">Reference proteome</keyword>
<protein>
    <recommendedName>
        <fullName evidence="2">F-box domain-containing protein</fullName>
    </recommendedName>
</protein>
<feature type="region of interest" description="Disordered" evidence="1">
    <location>
        <begin position="18"/>
        <end position="42"/>
    </location>
</feature>
<evidence type="ECO:0000313" key="3">
    <source>
        <dbReference type="EMBL" id="KIM27348.1"/>
    </source>
</evidence>
<feature type="domain" description="F-box" evidence="2">
    <location>
        <begin position="75"/>
        <end position="125"/>
    </location>
</feature>
<reference evidence="4" key="2">
    <citation type="submission" date="2015-01" db="EMBL/GenBank/DDBJ databases">
        <title>Evolutionary Origins and Diversification of the Mycorrhizal Mutualists.</title>
        <authorList>
            <consortium name="DOE Joint Genome Institute"/>
            <consortium name="Mycorrhizal Genomics Consortium"/>
            <person name="Kohler A."/>
            <person name="Kuo A."/>
            <person name="Nagy L.G."/>
            <person name="Floudas D."/>
            <person name="Copeland A."/>
            <person name="Barry K.W."/>
            <person name="Cichocki N."/>
            <person name="Veneault-Fourrey C."/>
            <person name="LaButti K."/>
            <person name="Lindquist E.A."/>
            <person name="Lipzen A."/>
            <person name="Lundell T."/>
            <person name="Morin E."/>
            <person name="Murat C."/>
            <person name="Riley R."/>
            <person name="Ohm R."/>
            <person name="Sun H."/>
            <person name="Tunlid A."/>
            <person name="Henrissat B."/>
            <person name="Grigoriev I.V."/>
            <person name="Hibbett D.S."/>
            <person name="Martin F."/>
        </authorList>
    </citation>
    <scope>NUCLEOTIDE SEQUENCE [LARGE SCALE GENOMIC DNA]</scope>
    <source>
        <strain evidence="4">MAFF 305830</strain>
    </source>
</reference>